<evidence type="ECO:0000313" key="3">
    <source>
        <dbReference type="EMBL" id="MCK9795704.1"/>
    </source>
</evidence>
<gene>
    <name evidence="3" type="ORF">M1843_18310</name>
</gene>
<dbReference type="Pfam" id="PF13472">
    <property type="entry name" value="Lipase_GDSL_2"/>
    <property type="match status" value="1"/>
</dbReference>
<evidence type="ECO:0000256" key="1">
    <source>
        <dbReference type="SAM" id="SignalP"/>
    </source>
</evidence>
<keyword evidence="4" id="KW-1185">Reference proteome</keyword>
<dbReference type="InterPro" id="IPR006311">
    <property type="entry name" value="TAT_signal"/>
</dbReference>
<keyword evidence="3" id="KW-0378">Hydrolase</keyword>
<name>A0ABT0J894_9MICO</name>
<reference evidence="3 4" key="1">
    <citation type="submission" date="2022-02" db="EMBL/GenBank/DDBJ databases">
        <title>The car tank lid bacteriome: a reservoir of bacteria with potential in bioremediation of fuel.</title>
        <authorList>
            <person name="Vidal-Verdu A."/>
            <person name="Gomez-Martinez D."/>
            <person name="Latorre-Perez A."/>
            <person name="Pereto J."/>
            <person name="Porcar M."/>
        </authorList>
    </citation>
    <scope>NUCLEOTIDE SEQUENCE [LARGE SCALE GENOMIC DNA]</scope>
    <source>
        <strain evidence="3 4">4D.3</strain>
    </source>
</reference>
<dbReference type="InterPro" id="IPR013830">
    <property type="entry name" value="SGNH_hydro"/>
</dbReference>
<dbReference type="RefSeq" id="WP_416345554.1">
    <property type="nucleotide sequence ID" value="NZ_JALQCY010000006.1"/>
</dbReference>
<evidence type="ECO:0000313" key="4">
    <source>
        <dbReference type="Proteomes" id="UP001651050"/>
    </source>
</evidence>
<dbReference type="Proteomes" id="UP001651050">
    <property type="component" value="Unassembled WGS sequence"/>
</dbReference>
<comment type="caution">
    <text evidence="3">The sequence shown here is derived from an EMBL/GenBank/DDBJ whole genome shotgun (WGS) entry which is preliminary data.</text>
</comment>
<dbReference type="SUPFAM" id="SSF52266">
    <property type="entry name" value="SGNH hydrolase"/>
    <property type="match status" value="1"/>
</dbReference>
<accession>A0ABT0J894</accession>
<dbReference type="InterPro" id="IPR036514">
    <property type="entry name" value="SGNH_hydro_sf"/>
</dbReference>
<organism evidence="3 4">
    <name type="scientific">Isoptericola peretonis</name>
    <dbReference type="NCBI Taxonomy" id="2918523"/>
    <lineage>
        <taxon>Bacteria</taxon>
        <taxon>Bacillati</taxon>
        <taxon>Actinomycetota</taxon>
        <taxon>Actinomycetes</taxon>
        <taxon>Micrococcales</taxon>
        <taxon>Promicromonosporaceae</taxon>
        <taxon>Isoptericola</taxon>
    </lineage>
</organism>
<dbReference type="GO" id="GO:0016787">
    <property type="term" value="F:hydrolase activity"/>
    <property type="evidence" value="ECO:0007669"/>
    <property type="project" value="UniProtKB-KW"/>
</dbReference>
<dbReference type="Gene3D" id="3.40.50.1110">
    <property type="entry name" value="SGNH hydrolase"/>
    <property type="match status" value="1"/>
</dbReference>
<dbReference type="CDD" id="cd01823">
    <property type="entry name" value="SEST_like"/>
    <property type="match status" value="1"/>
</dbReference>
<dbReference type="InterPro" id="IPR037460">
    <property type="entry name" value="SEST-like"/>
</dbReference>
<dbReference type="PROSITE" id="PS51318">
    <property type="entry name" value="TAT"/>
    <property type="match status" value="1"/>
</dbReference>
<feature type="signal peptide" evidence="1">
    <location>
        <begin position="1"/>
        <end position="28"/>
    </location>
</feature>
<sequence>MPHARRRRTALAAAVATAAALVTTAAPAGATAEPERYVALGDSFSAGSGILPADPHAPLACLRSTLSYPHFVADRLDADLVDVTCGAAETTDLSEPQYPGVDPQLDAVTADADLVTLTIGGNDSGPFVGALLACGSAGALTAGRGNPCERTHGDRFTRQVEESTYPAVRQALEDIRARAPHARVAILGYPWILPAERGCFARLPVAAGDVPYLRDLQATLNGVIERAAEETGVTFVDLAERSEGRDACAPAGERWVEPLLFGTNVVPVHPNARGESAMADAALDALGY</sequence>
<dbReference type="PANTHER" id="PTHR37981">
    <property type="entry name" value="LIPASE 2"/>
    <property type="match status" value="1"/>
</dbReference>
<evidence type="ECO:0000259" key="2">
    <source>
        <dbReference type="Pfam" id="PF13472"/>
    </source>
</evidence>
<dbReference type="PANTHER" id="PTHR37981:SF1">
    <property type="entry name" value="SGNH HYDROLASE-TYPE ESTERASE DOMAIN-CONTAINING PROTEIN"/>
    <property type="match status" value="1"/>
</dbReference>
<feature type="chain" id="PRO_5046232634" evidence="1">
    <location>
        <begin position="29"/>
        <end position="288"/>
    </location>
</feature>
<keyword evidence="1" id="KW-0732">Signal</keyword>
<feature type="domain" description="SGNH hydrolase-type esterase" evidence="2">
    <location>
        <begin position="39"/>
        <end position="275"/>
    </location>
</feature>
<proteinExistence type="predicted"/>
<protein>
    <submittedName>
        <fullName evidence="3">SGNH/GDSL hydrolase family protein</fullName>
    </submittedName>
</protein>
<dbReference type="EMBL" id="JALQCY010000006">
    <property type="protein sequence ID" value="MCK9795704.1"/>
    <property type="molecule type" value="Genomic_DNA"/>
</dbReference>